<evidence type="ECO:0000313" key="1">
    <source>
        <dbReference type="EMBL" id="REG11421.1"/>
    </source>
</evidence>
<comment type="caution">
    <text evidence="1">The sequence shown here is derived from an EMBL/GenBank/DDBJ whole genome shotgun (WGS) entry which is preliminary data.</text>
</comment>
<keyword evidence="2" id="KW-1185">Reference proteome</keyword>
<organism evidence="1 2">
    <name type="scientific">Pelolinea submarina</name>
    <dbReference type="NCBI Taxonomy" id="913107"/>
    <lineage>
        <taxon>Bacteria</taxon>
        <taxon>Bacillati</taxon>
        <taxon>Chloroflexota</taxon>
        <taxon>Anaerolineae</taxon>
        <taxon>Anaerolineales</taxon>
        <taxon>Anaerolineaceae</taxon>
        <taxon>Pelolinea</taxon>
    </lineage>
</organism>
<dbReference type="EMBL" id="QUMS01000001">
    <property type="protein sequence ID" value="REG11421.1"/>
    <property type="molecule type" value="Genomic_DNA"/>
</dbReference>
<dbReference type="SUPFAM" id="SSF54236">
    <property type="entry name" value="Ubiquitin-like"/>
    <property type="match status" value="1"/>
</dbReference>
<evidence type="ECO:0000313" key="2">
    <source>
        <dbReference type="Proteomes" id="UP000256388"/>
    </source>
</evidence>
<proteinExistence type="predicted"/>
<gene>
    <name evidence="1" type="ORF">DFR64_1302</name>
</gene>
<dbReference type="AlphaFoldDB" id="A0A347ZRU6"/>
<dbReference type="Proteomes" id="UP000256388">
    <property type="component" value="Unassembled WGS sequence"/>
</dbReference>
<protein>
    <recommendedName>
        <fullName evidence="3">Ubiquitin-like domain-containing protein</fullName>
    </recommendedName>
</protein>
<evidence type="ECO:0008006" key="3">
    <source>
        <dbReference type="Google" id="ProtNLM"/>
    </source>
</evidence>
<dbReference type="RefSeq" id="WP_116224548.1">
    <property type="nucleotide sequence ID" value="NZ_AP018437.1"/>
</dbReference>
<accession>A0A347ZRU6</accession>
<sequence length="86" mass="9656">MPEEKKIKVKVSDSTGAKVKDVEVPSNVNIKRLIPVMVNKLGFENNQYIAVNKRTGYQYNDNDTLEGTDTKEGDLIRLMANITSAR</sequence>
<name>A0A347ZRU6_9CHLR</name>
<reference evidence="1 2" key="1">
    <citation type="submission" date="2018-08" db="EMBL/GenBank/DDBJ databases">
        <title>Genomic Encyclopedia of Type Strains, Phase IV (KMG-IV): sequencing the most valuable type-strain genomes for metagenomic binning, comparative biology and taxonomic classification.</title>
        <authorList>
            <person name="Goeker M."/>
        </authorList>
    </citation>
    <scope>NUCLEOTIDE SEQUENCE [LARGE SCALE GENOMIC DNA]</scope>
    <source>
        <strain evidence="1 2">DSM 23923</strain>
    </source>
</reference>
<dbReference type="InterPro" id="IPR029071">
    <property type="entry name" value="Ubiquitin-like_domsf"/>
</dbReference>